<organism evidence="1 2">
    <name type="scientific">Staphylococcus devriesei</name>
    <dbReference type="NCBI Taxonomy" id="586733"/>
    <lineage>
        <taxon>Bacteria</taxon>
        <taxon>Bacillati</taxon>
        <taxon>Bacillota</taxon>
        <taxon>Bacilli</taxon>
        <taxon>Bacillales</taxon>
        <taxon>Staphylococcaceae</taxon>
        <taxon>Staphylococcus</taxon>
    </lineage>
</organism>
<comment type="caution">
    <text evidence="1">The sequence shown here is derived from an EMBL/GenBank/DDBJ whole genome shotgun (WGS) entry which is preliminary data.</text>
</comment>
<dbReference type="InterPro" id="IPR029058">
    <property type="entry name" value="AB_hydrolase_fold"/>
</dbReference>
<accession>A0A2T4KFT1</accession>
<reference evidence="1 2" key="1">
    <citation type="journal article" date="2016" name="Front. Microbiol.">
        <title>Comprehensive Phylogenetic Analysis of Bovine Non-aureus Staphylococci Species Based on Whole-Genome Sequencing.</title>
        <authorList>
            <person name="Naushad S."/>
            <person name="Barkema H.W."/>
            <person name="Luby C."/>
            <person name="Condas L.A."/>
            <person name="Nobrega D.B."/>
            <person name="Carson D.A."/>
            <person name="De Buck J."/>
        </authorList>
    </citation>
    <scope>NUCLEOTIDE SEQUENCE [LARGE SCALE GENOMIC DNA]</scope>
    <source>
        <strain evidence="1 2">SNUC 761</strain>
    </source>
</reference>
<name>A0A2T4KFT1_9STAP</name>
<evidence type="ECO:0000313" key="1">
    <source>
        <dbReference type="EMBL" id="PTE71606.1"/>
    </source>
</evidence>
<dbReference type="SUPFAM" id="SSF53474">
    <property type="entry name" value="alpha/beta-Hydrolases"/>
    <property type="match status" value="1"/>
</dbReference>
<dbReference type="Pfam" id="PF06821">
    <property type="entry name" value="Ser_hydrolase"/>
    <property type="match status" value="1"/>
</dbReference>
<gene>
    <name evidence="1" type="ORF">BUY44_09335</name>
</gene>
<keyword evidence="1" id="KW-0378">Hydrolase</keyword>
<sequence length="186" mass="21821">MTNVIIVHSQLGNSHNHWYEWLQHNLELEGYDVQLFHLDKEDNRDIETWVNEMKRQIDIKSADTYFMTHGYGSIATLKFVEGLHLDFPIEGFFSIAGFKEGAQDIDESIRVDHITIDYNLIKQKIKRFYGLASKDDSYVSYKETQNLIDELGGRTRIVEEGGHFLEEEGFVSFTELQEKMQKYMTK</sequence>
<dbReference type="AlphaFoldDB" id="A0A2T4KFT1"/>
<dbReference type="EMBL" id="PYZL01000072">
    <property type="protein sequence ID" value="PTE71606.1"/>
    <property type="molecule type" value="Genomic_DNA"/>
</dbReference>
<dbReference type="RefSeq" id="WP_107506308.1">
    <property type="nucleotide sequence ID" value="NZ_CP130489.1"/>
</dbReference>
<dbReference type="PANTHER" id="PTHR15394:SF3">
    <property type="entry name" value="SERINE HYDROLASE RBBP9"/>
    <property type="match status" value="1"/>
</dbReference>
<dbReference type="GO" id="GO:0016787">
    <property type="term" value="F:hydrolase activity"/>
    <property type="evidence" value="ECO:0007669"/>
    <property type="project" value="UniProtKB-KW"/>
</dbReference>
<dbReference type="InterPro" id="IPR010662">
    <property type="entry name" value="RBBP9/YdeN"/>
</dbReference>
<proteinExistence type="predicted"/>
<dbReference type="Gene3D" id="3.40.50.1820">
    <property type="entry name" value="alpha/beta hydrolase"/>
    <property type="match status" value="1"/>
</dbReference>
<evidence type="ECO:0000313" key="2">
    <source>
        <dbReference type="Proteomes" id="UP000242547"/>
    </source>
</evidence>
<dbReference type="PANTHER" id="PTHR15394">
    <property type="entry name" value="SERINE HYDROLASE RBBP9"/>
    <property type="match status" value="1"/>
</dbReference>
<dbReference type="Proteomes" id="UP000242547">
    <property type="component" value="Unassembled WGS sequence"/>
</dbReference>
<protein>
    <submittedName>
        <fullName evidence="1">Serine hydrolase family protein</fullName>
    </submittedName>
</protein>